<proteinExistence type="predicted"/>
<organism evidence="2 3">
    <name type="scientific">Toxocara canis</name>
    <name type="common">Canine roundworm</name>
    <dbReference type="NCBI Taxonomy" id="6265"/>
    <lineage>
        <taxon>Eukaryota</taxon>
        <taxon>Metazoa</taxon>
        <taxon>Ecdysozoa</taxon>
        <taxon>Nematoda</taxon>
        <taxon>Chromadorea</taxon>
        <taxon>Rhabditida</taxon>
        <taxon>Spirurina</taxon>
        <taxon>Ascaridomorpha</taxon>
        <taxon>Ascaridoidea</taxon>
        <taxon>Toxocaridae</taxon>
        <taxon>Toxocara</taxon>
    </lineage>
</organism>
<dbReference type="Proteomes" id="UP000050794">
    <property type="component" value="Unassembled WGS sequence"/>
</dbReference>
<protein>
    <submittedName>
        <fullName evidence="3">UBC core domain-containing protein</fullName>
    </submittedName>
</protein>
<accession>A0A183U015</accession>
<evidence type="ECO:0000313" key="3">
    <source>
        <dbReference type="WBParaSite" id="TCNE_0000183501-mRNA-1"/>
    </source>
</evidence>
<gene>
    <name evidence="1" type="ORF">TCNE_LOCUS1835</name>
</gene>
<reference evidence="3" key="1">
    <citation type="submission" date="2016-06" db="UniProtKB">
        <authorList>
            <consortium name="WormBaseParasite"/>
        </authorList>
    </citation>
    <scope>IDENTIFICATION</scope>
</reference>
<dbReference type="AlphaFoldDB" id="A0A183U015"/>
<dbReference type="WBParaSite" id="TCNE_0000183501-mRNA-1">
    <property type="protein sequence ID" value="TCNE_0000183501-mRNA-1"/>
    <property type="gene ID" value="TCNE_0000183501"/>
</dbReference>
<evidence type="ECO:0000313" key="2">
    <source>
        <dbReference type="Proteomes" id="UP000050794"/>
    </source>
</evidence>
<dbReference type="EMBL" id="UYWY01001554">
    <property type="protein sequence ID" value="VDM26911.1"/>
    <property type="molecule type" value="Genomic_DNA"/>
</dbReference>
<evidence type="ECO:0000313" key="1">
    <source>
        <dbReference type="EMBL" id="VDM26911.1"/>
    </source>
</evidence>
<sequence length="72" mass="8370">MGSEPAVLRKCQTWGEEKTGLELRAGLDEPAVRPIVFRLNFASPFEFFVSREFDLFIMKHIYEEPNGYPTLF</sequence>
<reference evidence="1 2" key="2">
    <citation type="submission" date="2018-11" db="EMBL/GenBank/DDBJ databases">
        <authorList>
            <consortium name="Pathogen Informatics"/>
        </authorList>
    </citation>
    <scope>NUCLEOTIDE SEQUENCE [LARGE SCALE GENOMIC DNA]</scope>
</reference>
<keyword evidence="2" id="KW-1185">Reference proteome</keyword>
<name>A0A183U015_TOXCA</name>